<evidence type="ECO:0000313" key="3">
    <source>
        <dbReference type="EMBL" id="KAK3365336.1"/>
    </source>
</evidence>
<organism evidence="3 4">
    <name type="scientific">Lasiosphaeria ovina</name>
    <dbReference type="NCBI Taxonomy" id="92902"/>
    <lineage>
        <taxon>Eukaryota</taxon>
        <taxon>Fungi</taxon>
        <taxon>Dikarya</taxon>
        <taxon>Ascomycota</taxon>
        <taxon>Pezizomycotina</taxon>
        <taxon>Sordariomycetes</taxon>
        <taxon>Sordariomycetidae</taxon>
        <taxon>Sordariales</taxon>
        <taxon>Lasiosphaeriaceae</taxon>
        <taxon>Lasiosphaeria</taxon>
    </lineage>
</organism>
<evidence type="ECO:0000256" key="2">
    <source>
        <dbReference type="SAM" id="SignalP"/>
    </source>
</evidence>
<feature type="region of interest" description="Disordered" evidence="1">
    <location>
        <begin position="169"/>
        <end position="201"/>
    </location>
</feature>
<evidence type="ECO:0000256" key="1">
    <source>
        <dbReference type="SAM" id="MobiDB-lite"/>
    </source>
</evidence>
<sequence>MFGAHRVSAFGLLVAFLLLLCSPSCNAALNAQVLMVSDTLPPPENGFNMDDPVRIVERTPDVEILERYKIFRRLDASIKLVLHKVHPEPFSALSFSLRYFEDAAGRGSWGKSARPLDPATNRFVYVIASAPLVWLGAPLSKDARVLVPRTSGGNPPTFMSALHVSTRANHSNAREPAEDVLRHDERLGNPKTNTLPSGEPVSSMLMEPAAGSICVIATATDFDAMLRVTLLETGVDMGFPMLGRIIAQRFKLLPGWRVGVRDVGAWIL</sequence>
<evidence type="ECO:0000313" key="4">
    <source>
        <dbReference type="Proteomes" id="UP001287356"/>
    </source>
</evidence>
<protein>
    <submittedName>
        <fullName evidence="3">Uncharacterized protein</fullName>
    </submittedName>
</protein>
<gene>
    <name evidence="3" type="ORF">B0T24DRAFT_598621</name>
</gene>
<proteinExistence type="predicted"/>
<name>A0AAE0MZH8_9PEZI</name>
<keyword evidence="2" id="KW-0732">Signal</keyword>
<feature type="signal peptide" evidence="2">
    <location>
        <begin position="1"/>
        <end position="27"/>
    </location>
</feature>
<reference evidence="3" key="2">
    <citation type="submission" date="2023-06" db="EMBL/GenBank/DDBJ databases">
        <authorList>
            <consortium name="Lawrence Berkeley National Laboratory"/>
            <person name="Haridas S."/>
            <person name="Hensen N."/>
            <person name="Bonometti L."/>
            <person name="Westerberg I."/>
            <person name="Brannstrom I.O."/>
            <person name="Guillou S."/>
            <person name="Cros-Aarteil S."/>
            <person name="Calhoun S."/>
            <person name="Kuo A."/>
            <person name="Mondo S."/>
            <person name="Pangilinan J."/>
            <person name="Riley R."/>
            <person name="Labutti K."/>
            <person name="Andreopoulos B."/>
            <person name="Lipzen A."/>
            <person name="Chen C."/>
            <person name="Yanf M."/>
            <person name="Daum C."/>
            <person name="Ng V."/>
            <person name="Clum A."/>
            <person name="Steindorff A."/>
            <person name="Ohm R."/>
            <person name="Martin F."/>
            <person name="Silar P."/>
            <person name="Natvig D."/>
            <person name="Lalanne C."/>
            <person name="Gautier V."/>
            <person name="Ament-Velasquez S.L."/>
            <person name="Kruys A."/>
            <person name="Hutchinson M.I."/>
            <person name="Powell A.J."/>
            <person name="Barry K."/>
            <person name="Miller A.N."/>
            <person name="Grigoriev I.V."/>
            <person name="Debuchy R."/>
            <person name="Gladieux P."/>
            <person name="Thoren M.H."/>
            <person name="Johannesson H."/>
        </authorList>
    </citation>
    <scope>NUCLEOTIDE SEQUENCE</scope>
    <source>
        <strain evidence="3">CBS 958.72</strain>
    </source>
</reference>
<comment type="caution">
    <text evidence="3">The sequence shown here is derived from an EMBL/GenBank/DDBJ whole genome shotgun (WGS) entry which is preliminary data.</text>
</comment>
<keyword evidence="4" id="KW-1185">Reference proteome</keyword>
<feature type="chain" id="PRO_5042127926" evidence="2">
    <location>
        <begin position="28"/>
        <end position="268"/>
    </location>
</feature>
<dbReference type="Proteomes" id="UP001287356">
    <property type="component" value="Unassembled WGS sequence"/>
</dbReference>
<reference evidence="3" key="1">
    <citation type="journal article" date="2023" name="Mol. Phylogenet. Evol.">
        <title>Genome-scale phylogeny and comparative genomics of the fungal order Sordariales.</title>
        <authorList>
            <person name="Hensen N."/>
            <person name="Bonometti L."/>
            <person name="Westerberg I."/>
            <person name="Brannstrom I.O."/>
            <person name="Guillou S."/>
            <person name="Cros-Aarteil S."/>
            <person name="Calhoun S."/>
            <person name="Haridas S."/>
            <person name="Kuo A."/>
            <person name="Mondo S."/>
            <person name="Pangilinan J."/>
            <person name="Riley R."/>
            <person name="LaButti K."/>
            <person name="Andreopoulos B."/>
            <person name="Lipzen A."/>
            <person name="Chen C."/>
            <person name="Yan M."/>
            <person name="Daum C."/>
            <person name="Ng V."/>
            <person name="Clum A."/>
            <person name="Steindorff A."/>
            <person name="Ohm R.A."/>
            <person name="Martin F."/>
            <person name="Silar P."/>
            <person name="Natvig D.O."/>
            <person name="Lalanne C."/>
            <person name="Gautier V."/>
            <person name="Ament-Velasquez S.L."/>
            <person name="Kruys A."/>
            <person name="Hutchinson M.I."/>
            <person name="Powell A.J."/>
            <person name="Barry K."/>
            <person name="Miller A.N."/>
            <person name="Grigoriev I.V."/>
            <person name="Debuchy R."/>
            <person name="Gladieux P."/>
            <person name="Hiltunen Thoren M."/>
            <person name="Johannesson H."/>
        </authorList>
    </citation>
    <scope>NUCLEOTIDE SEQUENCE</scope>
    <source>
        <strain evidence="3">CBS 958.72</strain>
    </source>
</reference>
<accession>A0AAE0MZH8</accession>
<dbReference type="AlphaFoldDB" id="A0AAE0MZH8"/>
<dbReference type="EMBL" id="JAULSN010000009">
    <property type="protein sequence ID" value="KAK3365336.1"/>
    <property type="molecule type" value="Genomic_DNA"/>
</dbReference>
<feature type="compositionally biased region" description="Basic and acidic residues" evidence="1">
    <location>
        <begin position="172"/>
        <end position="188"/>
    </location>
</feature>